<dbReference type="InterPro" id="IPR016024">
    <property type="entry name" value="ARM-type_fold"/>
</dbReference>
<dbReference type="Proteomes" id="UP000677228">
    <property type="component" value="Unassembled WGS sequence"/>
</dbReference>
<sequence length="212" mass="22953">MGASAAVPGVIKALLSSLGDQDGDVRGSVVGYLDCMGASAVTSGVIKARALCNMRTSRATPEAIKALLTALDDEQESVRWHAAEGLGRMGESVATHEMIIGALDNSRTLISINESNECNVVVDVVEFKLVCTAKIRSIVAMVVDNNRTEIMNIFCNPEMPSSYIHQMALNKLNILLMERNECSLYIDDNTDVDLDTTIQDLFDRVSNVGSRL</sequence>
<dbReference type="EMBL" id="CAJOBC010001746">
    <property type="protein sequence ID" value="CAF3696265.1"/>
    <property type="molecule type" value="Genomic_DNA"/>
</dbReference>
<evidence type="ECO:0000313" key="2">
    <source>
        <dbReference type="EMBL" id="CAF1095221.1"/>
    </source>
</evidence>
<gene>
    <name evidence="1" type="ORF">GPM918_LOCUS9406</name>
    <name evidence="2" type="ORF">OVA965_LOCUS19017</name>
    <name evidence="3" type="ORF">SRO942_LOCUS9403</name>
    <name evidence="4" type="ORF">TMI583_LOCUS19028</name>
</gene>
<protein>
    <recommendedName>
        <fullName evidence="6">HEAT repeat domain-containing protein</fullName>
    </recommendedName>
</protein>
<dbReference type="EMBL" id="CAJNOK010009652">
    <property type="protein sequence ID" value="CAF1095221.1"/>
    <property type="molecule type" value="Genomic_DNA"/>
</dbReference>
<organism evidence="1 5">
    <name type="scientific">Didymodactylos carnosus</name>
    <dbReference type="NCBI Taxonomy" id="1234261"/>
    <lineage>
        <taxon>Eukaryota</taxon>
        <taxon>Metazoa</taxon>
        <taxon>Spiralia</taxon>
        <taxon>Gnathifera</taxon>
        <taxon>Rotifera</taxon>
        <taxon>Eurotatoria</taxon>
        <taxon>Bdelloidea</taxon>
        <taxon>Philodinida</taxon>
        <taxon>Philodinidae</taxon>
        <taxon>Didymodactylos</taxon>
    </lineage>
</organism>
<comment type="caution">
    <text evidence="1">The sequence shown here is derived from an EMBL/GenBank/DDBJ whole genome shotgun (WGS) entry which is preliminary data.</text>
</comment>
<reference evidence="1" key="1">
    <citation type="submission" date="2021-02" db="EMBL/GenBank/DDBJ databases">
        <authorList>
            <person name="Nowell W R."/>
        </authorList>
    </citation>
    <scope>NUCLEOTIDE SEQUENCE</scope>
</reference>
<accession>A0A814AJ91</accession>
<evidence type="ECO:0008006" key="6">
    <source>
        <dbReference type="Google" id="ProtNLM"/>
    </source>
</evidence>
<dbReference type="AlphaFoldDB" id="A0A814AJ91"/>
<dbReference type="Proteomes" id="UP000682733">
    <property type="component" value="Unassembled WGS sequence"/>
</dbReference>
<evidence type="ECO:0000313" key="1">
    <source>
        <dbReference type="EMBL" id="CAF0916211.1"/>
    </source>
</evidence>
<dbReference type="InterPro" id="IPR011989">
    <property type="entry name" value="ARM-like"/>
</dbReference>
<keyword evidence="5" id="KW-1185">Reference proteome</keyword>
<dbReference type="Gene3D" id="1.25.10.10">
    <property type="entry name" value="Leucine-rich Repeat Variant"/>
    <property type="match status" value="1"/>
</dbReference>
<dbReference type="SUPFAM" id="SSF48371">
    <property type="entry name" value="ARM repeat"/>
    <property type="match status" value="1"/>
</dbReference>
<dbReference type="EMBL" id="CAJOBA010009669">
    <property type="protein sequence ID" value="CAF3856646.1"/>
    <property type="molecule type" value="Genomic_DNA"/>
</dbReference>
<dbReference type="Proteomes" id="UP000681722">
    <property type="component" value="Unassembled WGS sequence"/>
</dbReference>
<name>A0A814AJ91_9BILA</name>
<dbReference type="Proteomes" id="UP000663829">
    <property type="component" value="Unassembled WGS sequence"/>
</dbReference>
<proteinExistence type="predicted"/>
<evidence type="ECO:0000313" key="3">
    <source>
        <dbReference type="EMBL" id="CAF3696265.1"/>
    </source>
</evidence>
<dbReference type="Pfam" id="PF13646">
    <property type="entry name" value="HEAT_2"/>
    <property type="match status" value="1"/>
</dbReference>
<dbReference type="EMBL" id="CAJNOQ010001747">
    <property type="protein sequence ID" value="CAF0916211.1"/>
    <property type="molecule type" value="Genomic_DNA"/>
</dbReference>
<evidence type="ECO:0000313" key="4">
    <source>
        <dbReference type="EMBL" id="CAF3856646.1"/>
    </source>
</evidence>
<evidence type="ECO:0000313" key="5">
    <source>
        <dbReference type="Proteomes" id="UP000663829"/>
    </source>
</evidence>